<evidence type="ECO:0000313" key="1">
    <source>
        <dbReference type="EMBL" id="SIQ54342.1"/>
    </source>
</evidence>
<comment type="caution">
    <text evidence="1">The sequence shown here is derived from an EMBL/GenBank/DDBJ whole genome shotgun (WGS) entry which is preliminary data.</text>
</comment>
<protein>
    <submittedName>
        <fullName evidence="1">Uncharacterized protein</fullName>
    </submittedName>
</protein>
<dbReference type="EMBL" id="FTNE01000006">
    <property type="protein sequence ID" value="SIQ54342.1"/>
    <property type="molecule type" value="Genomic_DNA"/>
</dbReference>
<dbReference type="OrthoDB" id="5570365at2"/>
<dbReference type="RefSeq" id="WP_029312296.1">
    <property type="nucleotide sequence ID" value="NZ_DAOMCH010000035.1"/>
</dbReference>
<proteinExistence type="predicted"/>
<name>A0A8G2CJK3_ACIRU</name>
<keyword evidence="2" id="KW-1185">Reference proteome</keyword>
<gene>
    <name evidence="1" type="ORF">SAMN05421828_10634</name>
</gene>
<reference evidence="1 2" key="1">
    <citation type="submission" date="2017-01" db="EMBL/GenBank/DDBJ databases">
        <authorList>
            <person name="Varghese N."/>
            <person name="Submissions S."/>
        </authorList>
    </citation>
    <scope>NUCLEOTIDE SEQUENCE [LARGE SCALE GENOMIC DNA]</scope>
    <source>
        <strain evidence="1 2">ATCC 35905</strain>
    </source>
</reference>
<evidence type="ECO:0000313" key="2">
    <source>
        <dbReference type="Proteomes" id="UP000186308"/>
    </source>
</evidence>
<organism evidence="1 2">
    <name type="scientific">Acidiphilium rubrum</name>
    <dbReference type="NCBI Taxonomy" id="526"/>
    <lineage>
        <taxon>Bacteria</taxon>
        <taxon>Pseudomonadati</taxon>
        <taxon>Pseudomonadota</taxon>
        <taxon>Alphaproteobacteria</taxon>
        <taxon>Acetobacterales</taxon>
        <taxon>Acidocellaceae</taxon>
        <taxon>Acidiphilium</taxon>
    </lineage>
</organism>
<dbReference type="AlphaFoldDB" id="A0A8G2CJK3"/>
<sequence>MSARFNLVLSDELNRRVDAVATDPETKSSLIRKALAMYIAAVEAQRDRGLHVGLFDPATREIKTEIIGL</sequence>
<dbReference type="Proteomes" id="UP000186308">
    <property type="component" value="Unassembled WGS sequence"/>
</dbReference>
<accession>A0A8G2CJK3</accession>